<dbReference type="CDD" id="cd18540">
    <property type="entry name" value="ABC_6TM_exporter_like"/>
    <property type="match status" value="1"/>
</dbReference>
<dbReference type="Pfam" id="PF00664">
    <property type="entry name" value="ABC_membrane"/>
    <property type="match status" value="1"/>
</dbReference>
<dbReference type="CDD" id="cd03254">
    <property type="entry name" value="ABCC_Glucan_exporter_like"/>
    <property type="match status" value="1"/>
</dbReference>
<gene>
    <name evidence="12" type="ORF">SAMN04487884_106122</name>
</gene>
<proteinExistence type="predicted"/>
<protein>
    <submittedName>
        <fullName evidence="12">ATP-binding cassette, subfamily B</fullName>
    </submittedName>
</protein>
<dbReference type="SUPFAM" id="SSF52540">
    <property type="entry name" value="P-loop containing nucleoside triphosphate hydrolases"/>
    <property type="match status" value="1"/>
</dbReference>
<dbReference type="PANTHER" id="PTHR43394">
    <property type="entry name" value="ATP-DEPENDENT PERMEASE MDL1, MITOCHONDRIAL"/>
    <property type="match status" value="1"/>
</dbReference>
<feature type="domain" description="ABC transporter" evidence="10">
    <location>
        <begin position="363"/>
        <end position="598"/>
    </location>
</feature>
<keyword evidence="6 12" id="KW-0067">ATP-binding</keyword>
<dbReference type="SMART" id="SM00382">
    <property type="entry name" value="AAA"/>
    <property type="match status" value="1"/>
</dbReference>
<keyword evidence="8 9" id="KW-0472">Membrane</keyword>
<sequence>MNNNIKDNEKKIKTLPWLGIPKLLPYVRPYKNIIVQMVTLGMLSSLADSAYPLFNQYAINNFIGQGTLKGLPVFIALYVIVLTLQTIDNYITVAMCGKVEMSVNRDLRNASFSHLQELSLFYFNTNNVGYVHARVMSDSGKIGEMIAWRFMDIVWQLSYIIFVLIMMLTINLKLALIIFMLIPIVVILVAVFQKKLLVINRKIREINSKITGNFNEGITGASSIKTLVVEDKIQEDFEKDTGKMRSTAVRSVRYSAFFTAIVTLVSSLALAIVLWYGGSLSVEGLMTIGTISVFASYALGIMEPIQNIVVTISEVIAIQVNIERFTRLMETESDVSDRPDVIEKYGDTFNPKKENWEELKGDIEFKDITFRYPDGEENVLENFNLKVPQGKRVAIVGETGAGKSTLVNLVCRFYKPTKGQILIDGHDAADRSIGWLHNSIGYVLQTPHLFSGSVRENLKYGKEDATDEEIWTALDLVAAGDVVRRMEKGLDSDVGEGGNLLSTGEKQLLSFARAILSDPRILILDEATASIDTVTEKKIQNAIKVMTKGRTTFAIAHRLSTITDYDVILVVDDGRIVESGTHEELMIAGGRYFELFTRQFNDLVVNKSIEKALAH</sequence>
<feature type="transmembrane region" description="Helical" evidence="9">
    <location>
        <begin position="174"/>
        <end position="192"/>
    </location>
</feature>
<dbReference type="RefSeq" id="WP_074755113.1">
    <property type="nucleotide sequence ID" value="NZ_FOGJ01000006.1"/>
</dbReference>
<reference evidence="12 13" key="1">
    <citation type="submission" date="2016-10" db="EMBL/GenBank/DDBJ databases">
        <authorList>
            <person name="de Groot N.N."/>
        </authorList>
    </citation>
    <scope>NUCLEOTIDE SEQUENCE [LARGE SCALE GENOMIC DNA]</scope>
    <source>
        <strain evidence="12 13">AR40</strain>
    </source>
</reference>
<evidence type="ECO:0000313" key="12">
    <source>
        <dbReference type="EMBL" id="SER50782.1"/>
    </source>
</evidence>
<dbReference type="SUPFAM" id="SSF90123">
    <property type="entry name" value="ABC transporter transmembrane region"/>
    <property type="match status" value="1"/>
</dbReference>
<dbReference type="PANTHER" id="PTHR43394:SF1">
    <property type="entry name" value="ATP-BINDING CASSETTE SUB-FAMILY B MEMBER 10, MITOCHONDRIAL"/>
    <property type="match status" value="1"/>
</dbReference>
<dbReference type="OrthoDB" id="9762778at2"/>
<dbReference type="InterPro" id="IPR036640">
    <property type="entry name" value="ABC1_TM_sf"/>
</dbReference>
<feature type="transmembrane region" description="Helical" evidence="9">
    <location>
        <begin position="33"/>
        <end position="51"/>
    </location>
</feature>
<dbReference type="PROSITE" id="PS50893">
    <property type="entry name" value="ABC_TRANSPORTER_2"/>
    <property type="match status" value="1"/>
</dbReference>
<organism evidence="12 13">
    <name type="scientific">Butyrivibrio fibrisolvens</name>
    <dbReference type="NCBI Taxonomy" id="831"/>
    <lineage>
        <taxon>Bacteria</taxon>
        <taxon>Bacillati</taxon>
        <taxon>Bacillota</taxon>
        <taxon>Clostridia</taxon>
        <taxon>Lachnospirales</taxon>
        <taxon>Lachnospiraceae</taxon>
        <taxon>Butyrivibrio</taxon>
    </lineage>
</organism>
<evidence type="ECO:0000256" key="9">
    <source>
        <dbReference type="SAM" id="Phobius"/>
    </source>
</evidence>
<dbReference type="Gene3D" id="1.20.1560.10">
    <property type="entry name" value="ABC transporter type 1, transmembrane domain"/>
    <property type="match status" value="1"/>
</dbReference>
<dbReference type="InterPro" id="IPR039421">
    <property type="entry name" value="Type_1_exporter"/>
</dbReference>
<dbReference type="Gene3D" id="3.40.50.300">
    <property type="entry name" value="P-loop containing nucleotide triphosphate hydrolases"/>
    <property type="match status" value="1"/>
</dbReference>
<keyword evidence="2" id="KW-0813">Transport</keyword>
<dbReference type="InterPro" id="IPR027417">
    <property type="entry name" value="P-loop_NTPase"/>
</dbReference>
<dbReference type="GO" id="GO:0005886">
    <property type="term" value="C:plasma membrane"/>
    <property type="evidence" value="ECO:0007669"/>
    <property type="project" value="UniProtKB-SubCell"/>
</dbReference>
<feature type="transmembrane region" description="Helical" evidence="9">
    <location>
        <begin position="254"/>
        <end position="278"/>
    </location>
</feature>
<dbReference type="InterPro" id="IPR003439">
    <property type="entry name" value="ABC_transporter-like_ATP-bd"/>
</dbReference>
<dbReference type="Pfam" id="PF00005">
    <property type="entry name" value="ABC_tran"/>
    <property type="match status" value="1"/>
</dbReference>
<comment type="subcellular location">
    <subcellularLocation>
        <location evidence="1">Cell membrane</location>
        <topology evidence="1">Multi-pass membrane protein</topology>
    </subcellularLocation>
</comment>
<evidence type="ECO:0000256" key="4">
    <source>
        <dbReference type="ARBA" id="ARBA00022692"/>
    </source>
</evidence>
<dbReference type="InterPro" id="IPR003593">
    <property type="entry name" value="AAA+_ATPase"/>
</dbReference>
<evidence type="ECO:0000256" key="7">
    <source>
        <dbReference type="ARBA" id="ARBA00022989"/>
    </source>
</evidence>
<feature type="domain" description="ABC transmembrane type-1" evidence="11">
    <location>
        <begin position="40"/>
        <end position="317"/>
    </location>
</feature>
<keyword evidence="4 9" id="KW-0812">Transmembrane</keyword>
<dbReference type="GO" id="GO:0005524">
    <property type="term" value="F:ATP binding"/>
    <property type="evidence" value="ECO:0007669"/>
    <property type="project" value="UniProtKB-KW"/>
</dbReference>
<dbReference type="PROSITE" id="PS50929">
    <property type="entry name" value="ABC_TM1F"/>
    <property type="match status" value="1"/>
</dbReference>
<keyword evidence="3" id="KW-1003">Cell membrane</keyword>
<evidence type="ECO:0000256" key="1">
    <source>
        <dbReference type="ARBA" id="ARBA00004651"/>
    </source>
</evidence>
<evidence type="ECO:0000313" key="13">
    <source>
        <dbReference type="Proteomes" id="UP000182584"/>
    </source>
</evidence>
<keyword evidence="7 9" id="KW-1133">Transmembrane helix</keyword>
<dbReference type="eggNOG" id="COG1132">
    <property type="taxonomic scope" value="Bacteria"/>
</dbReference>
<evidence type="ECO:0000256" key="5">
    <source>
        <dbReference type="ARBA" id="ARBA00022741"/>
    </source>
</evidence>
<accession>A0A1H9PRE1</accession>
<dbReference type="GO" id="GO:0016887">
    <property type="term" value="F:ATP hydrolysis activity"/>
    <property type="evidence" value="ECO:0007669"/>
    <property type="project" value="InterPro"/>
</dbReference>
<feature type="transmembrane region" description="Helical" evidence="9">
    <location>
        <begin position="146"/>
        <end position="168"/>
    </location>
</feature>
<name>A0A1H9PRE1_BUTFI</name>
<dbReference type="EMBL" id="FOGJ01000006">
    <property type="protein sequence ID" value="SER50782.1"/>
    <property type="molecule type" value="Genomic_DNA"/>
</dbReference>
<evidence type="ECO:0000256" key="2">
    <source>
        <dbReference type="ARBA" id="ARBA00022448"/>
    </source>
</evidence>
<evidence type="ECO:0000259" key="11">
    <source>
        <dbReference type="PROSITE" id="PS50929"/>
    </source>
</evidence>
<evidence type="ECO:0000259" key="10">
    <source>
        <dbReference type="PROSITE" id="PS50893"/>
    </source>
</evidence>
<dbReference type="InterPro" id="IPR011527">
    <property type="entry name" value="ABC1_TM_dom"/>
</dbReference>
<evidence type="ECO:0000256" key="3">
    <source>
        <dbReference type="ARBA" id="ARBA00022475"/>
    </source>
</evidence>
<dbReference type="GO" id="GO:0015421">
    <property type="term" value="F:ABC-type oligopeptide transporter activity"/>
    <property type="evidence" value="ECO:0007669"/>
    <property type="project" value="TreeGrafter"/>
</dbReference>
<evidence type="ECO:0000256" key="8">
    <source>
        <dbReference type="ARBA" id="ARBA00023136"/>
    </source>
</evidence>
<dbReference type="FunFam" id="3.40.50.300:FF:000221">
    <property type="entry name" value="Multidrug ABC transporter ATP-binding protein"/>
    <property type="match status" value="1"/>
</dbReference>
<evidence type="ECO:0000256" key="6">
    <source>
        <dbReference type="ARBA" id="ARBA00022840"/>
    </source>
</evidence>
<dbReference type="AlphaFoldDB" id="A0A1H9PRE1"/>
<feature type="transmembrane region" description="Helical" evidence="9">
    <location>
        <begin position="71"/>
        <end position="91"/>
    </location>
</feature>
<keyword evidence="5" id="KW-0547">Nucleotide-binding</keyword>
<dbReference type="Proteomes" id="UP000182584">
    <property type="component" value="Unassembled WGS sequence"/>
</dbReference>